<dbReference type="Pfam" id="PF01390">
    <property type="entry name" value="SEA"/>
    <property type="match status" value="1"/>
</dbReference>
<keyword evidence="13" id="KW-1185">Reference proteome</keyword>
<dbReference type="SMART" id="SM00192">
    <property type="entry name" value="LDLa"/>
    <property type="match status" value="3"/>
</dbReference>
<feature type="disulfide bond" evidence="7">
    <location>
        <begin position="442"/>
        <end position="454"/>
    </location>
</feature>
<organism evidence="12 13">
    <name type="scientific">Mugilogobius chulae</name>
    <name type="common">yellowstripe goby</name>
    <dbReference type="NCBI Taxonomy" id="88201"/>
    <lineage>
        <taxon>Eukaryota</taxon>
        <taxon>Metazoa</taxon>
        <taxon>Chordata</taxon>
        <taxon>Craniata</taxon>
        <taxon>Vertebrata</taxon>
        <taxon>Euteleostomi</taxon>
        <taxon>Actinopterygii</taxon>
        <taxon>Neopterygii</taxon>
        <taxon>Teleostei</taxon>
        <taxon>Neoteleostei</taxon>
        <taxon>Acanthomorphata</taxon>
        <taxon>Gobiaria</taxon>
        <taxon>Gobiiformes</taxon>
        <taxon>Gobioidei</taxon>
        <taxon>Gobiidae</taxon>
        <taxon>Gobionellinae</taxon>
        <taxon>Mugilogobius</taxon>
    </lineage>
</organism>
<dbReference type="InterPro" id="IPR043504">
    <property type="entry name" value="Peptidase_S1_PA_chymotrypsin"/>
</dbReference>
<dbReference type="SUPFAM" id="SSF82671">
    <property type="entry name" value="SEA domain"/>
    <property type="match status" value="1"/>
</dbReference>
<dbReference type="SUPFAM" id="SSF50494">
    <property type="entry name" value="Trypsin-like serine proteases"/>
    <property type="match status" value="1"/>
</dbReference>
<dbReference type="PROSITE" id="PS01209">
    <property type="entry name" value="LDLRA_1"/>
    <property type="match status" value="1"/>
</dbReference>
<dbReference type="EMBL" id="JBBPFD010000004">
    <property type="protein sequence ID" value="KAK7929171.1"/>
    <property type="molecule type" value="Genomic_DNA"/>
</dbReference>
<dbReference type="Gene3D" id="4.10.400.10">
    <property type="entry name" value="Low-density Lipoprotein Receptor"/>
    <property type="match status" value="1"/>
</dbReference>
<dbReference type="Pfam" id="PF00057">
    <property type="entry name" value="Ldl_recept_a"/>
    <property type="match status" value="2"/>
</dbReference>
<dbReference type="Gene3D" id="3.30.70.960">
    <property type="entry name" value="SEA domain"/>
    <property type="match status" value="1"/>
</dbReference>
<feature type="domain" description="SEA" evidence="10">
    <location>
        <begin position="68"/>
        <end position="177"/>
    </location>
</feature>
<dbReference type="InterPro" id="IPR009003">
    <property type="entry name" value="Peptidase_S1_PA"/>
</dbReference>
<dbReference type="GO" id="GO:0016020">
    <property type="term" value="C:membrane"/>
    <property type="evidence" value="ECO:0007669"/>
    <property type="project" value="UniProtKB-SubCell"/>
</dbReference>
<dbReference type="PANTHER" id="PTHR24252:SF20">
    <property type="entry name" value="LOW QUALITY PROTEIN: TRANSMEMBRANE PROTEASE SERINE 6"/>
    <property type="match status" value="1"/>
</dbReference>
<feature type="domain" description="Peptidase S1" evidence="11">
    <location>
        <begin position="566"/>
        <end position="744"/>
    </location>
</feature>
<comment type="caution">
    <text evidence="12">The sequence shown here is derived from an EMBL/GenBank/DDBJ whole genome shotgun (WGS) entry which is preliminary data.</text>
</comment>
<dbReference type="InterPro" id="IPR001254">
    <property type="entry name" value="Trypsin_dom"/>
</dbReference>
<evidence type="ECO:0000256" key="7">
    <source>
        <dbReference type="PROSITE-ProRule" id="PRU00124"/>
    </source>
</evidence>
<sequence length="745" mass="80567">MRFGAMAPQPSEQDTPASVRRSQVSRLSRARLSRATGGAVALLSLVITAAVLTWHFLSVRERQQESRLQLHYTSSVLILNSAFSSELSSRSSQAFRSRAALFQTTVRGAVNSSTLAPYFNRTCVLAFGRGSLLVLFSLLLSVPSSHVSRVSVDAVTQSLQEGFTLYMSQSQVPDWPLLHLPSLQVSDCDTYTEVDSGASTALPGLQPHCLSCRWRLWGPSGSLLQLHIQGPRGSCQGPLLVYDTLLPSDELLITRVTVCRLQQQEALILSSGQAMTLVWDRGEEGEEQLFTVSVRAVSGQGCSSTVQLGPGHGLQGTLQTPSTRDTTPPTPAATGLFSAYWCPLRHLKTRRLVDWKLKPVADANSLVSAAAAEVVKIHLSRVGSRRHQSEPPLLLCGSRSPQTYSERVPLLSRTTTVLFSVLSQTGPGLQLSYTVYNLSQPCPGQLLCSVDGQCVSTCDGISHCADGLDEEHCECVGQFRCSEDVPALGPLCVEHSKVCDGHEDCSLGSDETNCSTVVPCSDRTHVCADGACVKKPNPRCDLLADCPDASDEHDCDCGVAPSSGRIVGGVAAAAGEWPWQVSLQVKGRHVCGATLVFSVWLVSAAHCFSDLRFVSLFSLQEPSLWTAFVGKCFWTRPVLWRRSGAFQHIHLHHFYHPESYDYDLALLRLDRPSSAQPACLPPPTYPLPPTGCGDSGGPLVCQESGGRWFLAGVVSWGHGCARPGYYGVYTRVSSLSAWVLELVSA</sequence>
<dbReference type="Proteomes" id="UP001460270">
    <property type="component" value="Unassembled WGS sequence"/>
</dbReference>
<dbReference type="PROSITE" id="PS50240">
    <property type="entry name" value="TRYPSIN_DOM"/>
    <property type="match status" value="1"/>
</dbReference>
<evidence type="ECO:0000313" key="12">
    <source>
        <dbReference type="EMBL" id="KAK7929171.1"/>
    </source>
</evidence>
<feature type="disulfide bond" evidence="7">
    <location>
        <begin position="499"/>
        <end position="514"/>
    </location>
</feature>
<dbReference type="AlphaFoldDB" id="A0AAW0PTH4"/>
<protein>
    <recommendedName>
        <fullName evidence="14">Transmembrane protease serine 6</fullName>
    </recommendedName>
</protein>
<comment type="subcellular location">
    <subcellularLocation>
        <location evidence="1">Membrane</location>
        <topology evidence="1">Single-pass type II membrane protein</topology>
    </subcellularLocation>
</comment>
<evidence type="ECO:0000256" key="4">
    <source>
        <dbReference type="ARBA" id="ARBA00022989"/>
    </source>
</evidence>
<evidence type="ECO:0000259" key="10">
    <source>
        <dbReference type="PROSITE" id="PS50024"/>
    </source>
</evidence>
<feature type="region of interest" description="Disordered" evidence="8">
    <location>
        <begin position="1"/>
        <end position="20"/>
    </location>
</feature>
<keyword evidence="2 9" id="KW-0812">Transmembrane</keyword>
<reference evidence="13" key="1">
    <citation type="submission" date="2024-04" db="EMBL/GenBank/DDBJ databases">
        <title>Salinicola lusitanus LLJ914,a marine bacterium isolated from the Okinawa Trough.</title>
        <authorList>
            <person name="Li J."/>
        </authorList>
    </citation>
    <scope>NUCLEOTIDE SEQUENCE [LARGE SCALE GENOMIC DNA]</scope>
</reference>
<dbReference type="InterPro" id="IPR018114">
    <property type="entry name" value="TRYPSIN_HIS"/>
</dbReference>
<comment type="caution">
    <text evidence="7">Lacks conserved residue(s) required for the propagation of feature annotation.</text>
</comment>
<evidence type="ECO:0000256" key="9">
    <source>
        <dbReference type="SAM" id="Phobius"/>
    </source>
</evidence>
<dbReference type="InterPro" id="IPR002172">
    <property type="entry name" value="LDrepeatLR_classA_rpt"/>
</dbReference>
<name>A0AAW0PTH4_9GOBI</name>
<proteinExistence type="predicted"/>
<feature type="disulfide bond" evidence="7">
    <location>
        <begin position="520"/>
        <end position="532"/>
    </location>
</feature>
<dbReference type="SUPFAM" id="SSF49854">
    <property type="entry name" value="Spermadhesin, CUB domain"/>
    <property type="match status" value="1"/>
</dbReference>
<keyword evidence="5 9" id="KW-0472">Membrane</keyword>
<dbReference type="PANTHER" id="PTHR24252">
    <property type="entry name" value="ACROSIN-RELATED"/>
    <property type="match status" value="1"/>
</dbReference>
<feature type="disulfide bond" evidence="7">
    <location>
        <begin position="540"/>
        <end position="555"/>
    </location>
</feature>
<dbReference type="PROSITE" id="PS50024">
    <property type="entry name" value="SEA"/>
    <property type="match status" value="1"/>
</dbReference>
<dbReference type="SUPFAM" id="SSF57424">
    <property type="entry name" value="LDL receptor-like module"/>
    <property type="match status" value="1"/>
</dbReference>
<dbReference type="InterPro" id="IPR023415">
    <property type="entry name" value="LDLR_class-A_CS"/>
</dbReference>
<dbReference type="InterPro" id="IPR036055">
    <property type="entry name" value="LDL_receptor-like_sf"/>
</dbReference>
<dbReference type="CDD" id="cd00112">
    <property type="entry name" value="LDLa"/>
    <property type="match status" value="3"/>
</dbReference>
<keyword evidence="4 9" id="KW-1133">Transmembrane helix</keyword>
<dbReference type="PROSITE" id="PS00134">
    <property type="entry name" value="TRYPSIN_HIS"/>
    <property type="match status" value="1"/>
</dbReference>
<dbReference type="PRINTS" id="PR00261">
    <property type="entry name" value="LDLRECEPTOR"/>
</dbReference>
<evidence type="ECO:0000259" key="11">
    <source>
        <dbReference type="PROSITE" id="PS50240"/>
    </source>
</evidence>
<evidence type="ECO:0000256" key="3">
    <source>
        <dbReference type="ARBA" id="ARBA00022968"/>
    </source>
</evidence>
<dbReference type="GO" id="GO:0004252">
    <property type="term" value="F:serine-type endopeptidase activity"/>
    <property type="evidence" value="ECO:0007669"/>
    <property type="project" value="InterPro"/>
</dbReference>
<dbReference type="SMART" id="SM00020">
    <property type="entry name" value="Tryp_SPc"/>
    <property type="match status" value="1"/>
</dbReference>
<dbReference type="InterPro" id="IPR000082">
    <property type="entry name" value="SEA_dom"/>
</dbReference>
<evidence type="ECO:0000256" key="2">
    <source>
        <dbReference type="ARBA" id="ARBA00022692"/>
    </source>
</evidence>
<evidence type="ECO:0000256" key="6">
    <source>
        <dbReference type="ARBA" id="ARBA00023157"/>
    </source>
</evidence>
<dbReference type="Pfam" id="PF00089">
    <property type="entry name" value="Trypsin"/>
    <property type="match status" value="2"/>
</dbReference>
<accession>A0AAW0PTH4</accession>
<keyword evidence="6 7" id="KW-1015">Disulfide bond</keyword>
<dbReference type="GO" id="GO:0006508">
    <property type="term" value="P:proteolysis"/>
    <property type="evidence" value="ECO:0007669"/>
    <property type="project" value="InterPro"/>
</dbReference>
<evidence type="ECO:0000313" key="13">
    <source>
        <dbReference type="Proteomes" id="UP001460270"/>
    </source>
</evidence>
<feature type="transmembrane region" description="Helical" evidence="9">
    <location>
        <begin position="35"/>
        <end position="57"/>
    </location>
</feature>
<evidence type="ECO:0000256" key="8">
    <source>
        <dbReference type="SAM" id="MobiDB-lite"/>
    </source>
</evidence>
<dbReference type="PROSITE" id="PS50068">
    <property type="entry name" value="LDLRA_2"/>
    <property type="match status" value="3"/>
</dbReference>
<evidence type="ECO:0000256" key="5">
    <source>
        <dbReference type="ARBA" id="ARBA00023136"/>
    </source>
</evidence>
<keyword evidence="3" id="KW-0735">Signal-anchor</keyword>
<dbReference type="InterPro" id="IPR036364">
    <property type="entry name" value="SEA_dom_sf"/>
</dbReference>
<gene>
    <name evidence="12" type="ORF">WMY93_005566</name>
</gene>
<dbReference type="CDD" id="cd00190">
    <property type="entry name" value="Tryp_SPc"/>
    <property type="match status" value="1"/>
</dbReference>
<dbReference type="InterPro" id="IPR035914">
    <property type="entry name" value="Sperma_CUB_dom_sf"/>
</dbReference>
<dbReference type="Gene3D" id="2.40.10.10">
    <property type="entry name" value="Trypsin-like serine proteases"/>
    <property type="match status" value="2"/>
</dbReference>
<feature type="disulfide bond" evidence="7">
    <location>
        <begin position="458"/>
        <end position="473"/>
    </location>
</feature>
<evidence type="ECO:0000256" key="1">
    <source>
        <dbReference type="ARBA" id="ARBA00004606"/>
    </source>
</evidence>
<evidence type="ECO:0008006" key="14">
    <source>
        <dbReference type="Google" id="ProtNLM"/>
    </source>
</evidence>